<dbReference type="GO" id="GO:0003700">
    <property type="term" value="F:DNA-binding transcription factor activity"/>
    <property type="evidence" value="ECO:0007669"/>
    <property type="project" value="InterPro"/>
</dbReference>
<sequence>MEGEQQAGDLADIVRAGGAAAPAGGVGGSGGSGSCSIPSTTMTTTAEWQQIQAETVLFPLPPSSSDGSGLSGADAFGDPFGGLPDPFGGDYPCSSAGGAGDFFDPVTGAMDVGAVAKAGFVDVVVGGCDGCGRGGSVDGGGILPAGMRKPILPRGMHMPAVSPRAIRPYPEMGSGDALKLGAAPMAGGGTCTFDPAIGLQMLSPRAGGIKRRKNQARKVVCIPAPAAAGGRTSGEVVPSDLWAWRKYGQKPIKGSPYPRGYYRCSSSKGCSARKQVERSRTDPNMLVITYTSEHNHPWPTQRNALAGSTRAHHAKNSSSSSNSSAASKNNSSHGYHQKPTVKPEQNDQADAASTSTTTAAMETAGAGGTNTTAPTMTVKEEAAAMVGTSSEILAKHNFMAGNNDDSVAVDHSDLMQQMFSQSYRPMIPEAAGGHHDDFFADLAELESDPMSLIFSKEYMATKPGGDPSDKEKAIGSKEMDPVYILDWSTTAVTTAGSSFMQGEGGL</sequence>
<evidence type="ECO:0000256" key="4">
    <source>
        <dbReference type="ARBA" id="ARBA00023163"/>
    </source>
</evidence>
<proteinExistence type="inferred from homology"/>
<keyword evidence="11" id="KW-1185">Reference proteome</keyword>
<feature type="compositionally biased region" description="Gly residues" evidence="8">
    <location>
        <begin position="24"/>
        <end position="33"/>
    </location>
</feature>
<dbReference type="GO" id="GO:0000976">
    <property type="term" value="F:transcription cis-regulatory region binding"/>
    <property type="evidence" value="ECO:0007669"/>
    <property type="project" value="TreeGrafter"/>
</dbReference>
<evidence type="ECO:0000259" key="9">
    <source>
        <dbReference type="PROSITE" id="PS50811"/>
    </source>
</evidence>
<feature type="compositionally biased region" description="Low complexity" evidence="8">
    <location>
        <begin position="349"/>
        <end position="374"/>
    </location>
</feature>
<keyword evidence="2" id="KW-0805">Transcription regulation</keyword>
<evidence type="ECO:0000256" key="5">
    <source>
        <dbReference type="ARBA" id="ARBA00023242"/>
    </source>
</evidence>
<feature type="compositionally biased region" description="Low complexity" evidence="8">
    <location>
        <begin position="63"/>
        <end position="77"/>
    </location>
</feature>
<comment type="function">
    <text evidence="6">Transcription factor. Interacts specifically with the W box (5'-(T)TGAC[CT]-3'), a frequently occurring elicitor-responsive cis-acting element.</text>
</comment>
<evidence type="ECO:0000256" key="1">
    <source>
        <dbReference type="ARBA" id="ARBA00004123"/>
    </source>
</evidence>
<keyword evidence="3" id="KW-0238">DNA-binding</keyword>
<feature type="compositionally biased region" description="Low complexity" evidence="8">
    <location>
        <begin position="316"/>
        <end position="333"/>
    </location>
</feature>
<reference evidence="10" key="2">
    <citation type="submission" date="2021-02" db="EMBL/GenBank/DDBJ databases">
        <authorList>
            <person name="Kimball J.A."/>
            <person name="Haas M.W."/>
            <person name="Macchietto M."/>
            <person name="Kono T."/>
            <person name="Duquette J."/>
            <person name="Shao M."/>
        </authorList>
    </citation>
    <scope>NUCLEOTIDE SEQUENCE</scope>
    <source>
        <tissue evidence="10">Fresh leaf tissue</tissue>
    </source>
</reference>
<organism evidence="10 11">
    <name type="scientific">Zizania palustris</name>
    <name type="common">Northern wild rice</name>
    <dbReference type="NCBI Taxonomy" id="103762"/>
    <lineage>
        <taxon>Eukaryota</taxon>
        <taxon>Viridiplantae</taxon>
        <taxon>Streptophyta</taxon>
        <taxon>Embryophyta</taxon>
        <taxon>Tracheophyta</taxon>
        <taxon>Spermatophyta</taxon>
        <taxon>Magnoliopsida</taxon>
        <taxon>Liliopsida</taxon>
        <taxon>Poales</taxon>
        <taxon>Poaceae</taxon>
        <taxon>BOP clade</taxon>
        <taxon>Oryzoideae</taxon>
        <taxon>Oryzeae</taxon>
        <taxon>Zizaniinae</taxon>
        <taxon>Zizania</taxon>
    </lineage>
</organism>
<dbReference type="Pfam" id="PF03106">
    <property type="entry name" value="WRKY"/>
    <property type="match status" value="1"/>
</dbReference>
<evidence type="ECO:0000256" key="6">
    <source>
        <dbReference type="ARBA" id="ARBA00059805"/>
    </source>
</evidence>
<dbReference type="AlphaFoldDB" id="A0A8J5SRY2"/>
<dbReference type="GO" id="GO:0005634">
    <property type="term" value="C:nucleus"/>
    <property type="evidence" value="ECO:0007669"/>
    <property type="project" value="UniProtKB-SubCell"/>
</dbReference>
<dbReference type="EMBL" id="JAAALK010000283">
    <property type="protein sequence ID" value="KAG8071984.1"/>
    <property type="molecule type" value="Genomic_DNA"/>
</dbReference>
<dbReference type="Proteomes" id="UP000729402">
    <property type="component" value="Unassembled WGS sequence"/>
</dbReference>
<dbReference type="SMART" id="SM00774">
    <property type="entry name" value="WRKY"/>
    <property type="match status" value="1"/>
</dbReference>
<dbReference type="InterPro" id="IPR003657">
    <property type="entry name" value="WRKY_dom"/>
</dbReference>
<evidence type="ECO:0000256" key="2">
    <source>
        <dbReference type="ARBA" id="ARBA00023015"/>
    </source>
</evidence>
<gene>
    <name evidence="10" type="ORF">GUJ93_ZPchr0006g41334</name>
</gene>
<reference evidence="10" key="1">
    <citation type="journal article" date="2021" name="bioRxiv">
        <title>Whole Genome Assembly and Annotation of Northern Wild Rice, Zizania palustris L., Supports a Whole Genome Duplication in the Zizania Genus.</title>
        <authorList>
            <person name="Haas M."/>
            <person name="Kono T."/>
            <person name="Macchietto M."/>
            <person name="Millas R."/>
            <person name="McGilp L."/>
            <person name="Shao M."/>
            <person name="Duquette J."/>
            <person name="Hirsch C.N."/>
            <person name="Kimball J."/>
        </authorList>
    </citation>
    <scope>NUCLEOTIDE SEQUENCE</scope>
    <source>
        <tissue evidence="10">Fresh leaf tissue</tissue>
    </source>
</reference>
<dbReference type="OrthoDB" id="1937086at2759"/>
<evidence type="ECO:0000256" key="7">
    <source>
        <dbReference type="ARBA" id="ARBA00060761"/>
    </source>
</evidence>
<feature type="region of interest" description="Disordered" evidence="8">
    <location>
        <begin position="19"/>
        <end position="43"/>
    </location>
</feature>
<name>A0A8J5SRY2_ZIZPA</name>
<keyword evidence="4" id="KW-0804">Transcription</keyword>
<comment type="similarity">
    <text evidence="7">Belongs to the WRKY group II-e family.</text>
</comment>
<evidence type="ECO:0000256" key="3">
    <source>
        <dbReference type="ARBA" id="ARBA00023125"/>
    </source>
</evidence>
<feature type="region of interest" description="Disordered" evidence="8">
    <location>
        <begin position="58"/>
        <end position="77"/>
    </location>
</feature>
<comment type="caution">
    <text evidence="10">The sequence shown here is derived from an EMBL/GenBank/DDBJ whole genome shotgun (WGS) entry which is preliminary data.</text>
</comment>
<dbReference type="PANTHER" id="PTHR32096:SF18">
    <property type="entry name" value="DISEASE RESISTANCE PROTEIN RRS1B-RELATED"/>
    <property type="match status" value="1"/>
</dbReference>
<feature type="domain" description="WRKY" evidence="9">
    <location>
        <begin position="233"/>
        <end position="299"/>
    </location>
</feature>
<dbReference type="PANTHER" id="PTHR32096">
    <property type="entry name" value="WRKY TRANSCRIPTION FACTOR 30-RELATED-RELATED"/>
    <property type="match status" value="1"/>
</dbReference>
<dbReference type="PROSITE" id="PS50811">
    <property type="entry name" value="WRKY"/>
    <property type="match status" value="1"/>
</dbReference>
<accession>A0A8J5SRY2</accession>
<dbReference type="FunFam" id="2.20.25.80:FF:000005">
    <property type="entry name" value="probable WRKY transcription factor 14"/>
    <property type="match status" value="1"/>
</dbReference>
<keyword evidence="5" id="KW-0539">Nucleus</keyword>
<feature type="region of interest" description="Disordered" evidence="8">
    <location>
        <begin position="290"/>
        <end position="374"/>
    </location>
</feature>
<comment type="subcellular location">
    <subcellularLocation>
        <location evidence="1">Nucleus</location>
    </subcellularLocation>
</comment>
<evidence type="ECO:0000313" key="11">
    <source>
        <dbReference type="Proteomes" id="UP000729402"/>
    </source>
</evidence>
<evidence type="ECO:0000256" key="8">
    <source>
        <dbReference type="SAM" id="MobiDB-lite"/>
    </source>
</evidence>
<dbReference type="InterPro" id="IPR044810">
    <property type="entry name" value="WRKY_plant"/>
</dbReference>
<evidence type="ECO:0000313" key="10">
    <source>
        <dbReference type="EMBL" id="KAG8071984.1"/>
    </source>
</evidence>
<protein>
    <recommendedName>
        <fullName evidence="9">WRKY domain-containing protein</fullName>
    </recommendedName>
</protein>